<dbReference type="eggNOG" id="ENOG502ZGHQ">
    <property type="taxonomic scope" value="Bacteria"/>
</dbReference>
<gene>
    <name evidence="1" type="ordered locus">Geob_2702</name>
</gene>
<dbReference type="STRING" id="316067.Geob_2702"/>
<proteinExistence type="predicted"/>
<organism evidence="1 2">
    <name type="scientific">Geotalea daltonii (strain DSM 22248 / JCM 15807 / FRC-32)</name>
    <name type="common">Geobacter daltonii</name>
    <dbReference type="NCBI Taxonomy" id="316067"/>
    <lineage>
        <taxon>Bacteria</taxon>
        <taxon>Pseudomonadati</taxon>
        <taxon>Thermodesulfobacteriota</taxon>
        <taxon>Desulfuromonadia</taxon>
        <taxon>Geobacterales</taxon>
        <taxon>Geobacteraceae</taxon>
        <taxon>Geotalea</taxon>
    </lineage>
</organism>
<evidence type="ECO:0000313" key="1">
    <source>
        <dbReference type="EMBL" id="ACM21052.1"/>
    </source>
</evidence>
<dbReference type="RefSeq" id="WP_012647780.1">
    <property type="nucleotide sequence ID" value="NC_011979.1"/>
</dbReference>
<sequence>MRKRTVRLGLNYILVAMVLITIATFFHEELAWLFMLSPVGETELALTGLVVGWMFGGVGVVIAAVGFLQSATREADVQLRPIIIVLAAVLAIFMMLFYTSLIKPEEPRLRPGETITI</sequence>
<evidence type="ECO:0000313" key="2">
    <source>
        <dbReference type="Proteomes" id="UP000007721"/>
    </source>
</evidence>
<dbReference type="KEGG" id="geo:Geob_2702"/>
<dbReference type="HOGENOM" id="CLU_166132_0_0_7"/>
<dbReference type="OrthoDB" id="5398380at2"/>
<keyword evidence="2" id="KW-1185">Reference proteome</keyword>
<protein>
    <submittedName>
        <fullName evidence="1">Uncharacterized protein</fullName>
    </submittedName>
</protein>
<dbReference type="EMBL" id="CP001390">
    <property type="protein sequence ID" value="ACM21052.1"/>
    <property type="molecule type" value="Genomic_DNA"/>
</dbReference>
<name>B9M1H0_GEODF</name>
<dbReference type="Proteomes" id="UP000007721">
    <property type="component" value="Chromosome"/>
</dbReference>
<reference evidence="1 2" key="1">
    <citation type="submission" date="2009-01" db="EMBL/GenBank/DDBJ databases">
        <title>Complete sequence of Geobacter sp. FRC-32.</title>
        <authorList>
            <consortium name="US DOE Joint Genome Institute"/>
            <person name="Lucas S."/>
            <person name="Copeland A."/>
            <person name="Lapidus A."/>
            <person name="Glavina del Rio T."/>
            <person name="Dalin E."/>
            <person name="Tice H."/>
            <person name="Bruce D."/>
            <person name="Goodwin L."/>
            <person name="Pitluck S."/>
            <person name="Saunders E."/>
            <person name="Brettin T."/>
            <person name="Detter J.C."/>
            <person name="Han C."/>
            <person name="Larimer F."/>
            <person name="Land M."/>
            <person name="Hauser L."/>
            <person name="Kyrpides N."/>
            <person name="Ovchinnikova G."/>
            <person name="Kostka J."/>
            <person name="Richardson P."/>
        </authorList>
    </citation>
    <scope>NUCLEOTIDE SEQUENCE [LARGE SCALE GENOMIC DNA]</scope>
    <source>
        <strain evidence="2">DSM 22248 / JCM 15807 / FRC-32</strain>
    </source>
</reference>
<accession>B9M1H0</accession>
<dbReference type="AlphaFoldDB" id="B9M1H0"/>